<organism evidence="5 6">
    <name type="scientific">Ktedonosporobacter rubrisoli</name>
    <dbReference type="NCBI Taxonomy" id="2509675"/>
    <lineage>
        <taxon>Bacteria</taxon>
        <taxon>Bacillati</taxon>
        <taxon>Chloroflexota</taxon>
        <taxon>Ktedonobacteria</taxon>
        <taxon>Ktedonobacterales</taxon>
        <taxon>Ktedonosporobacteraceae</taxon>
        <taxon>Ktedonosporobacter</taxon>
    </lineage>
</organism>
<proteinExistence type="predicted"/>
<keyword evidence="6" id="KW-1185">Reference proteome</keyword>
<dbReference type="PRINTS" id="PR00598">
    <property type="entry name" value="HTHMARR"/>
</dbReference>
<evidence type="ECO:0000256" key="2">
    <source>
        <dbReference type="ARBA" id="ARBA00023125"/>
    </source>
</evidence>
<dbReference type="PANTHER" id="PTHR42756:SF1">
    <property type="entry name" value="TRANSCRIPTIONAL REPRESSOR OF EMRAB OPERON"/>
    <property type="match status" value="1"/>
</dbReference>
<dbReference type="Proteomes" id="UP000290365">
    <property type="component" value="Chromosome"/>
</dbReference>
<dbReference type="AlphaFoldDB" id="A0A4P6JNS8"/>
<keyword evidence="1" id="KW-0805">Transcription regulation</keyword>
<dbReference type="OrthoDB" id="5461037at2"/>
<evidence type="ECO:0000313" key="6">
    <source>
        <dbReference type="Proteomes" id="UP000290365"/>
    </source>
</evidence>
<gene>
    <name evidence="5" type="ORF">EPA93_13180</name>
</gene>
<dbReference type="KEGG" id="kbs:EPA93_13180"/>
<evidence type="ECO:0000256" key="3">
    <source>
        <dbReference type="ARBA" id="ARBA00023163"/>
    </source>
</evidence>
<evidence type="ECO:0000256" key="1">
    <source>
        <dbReference type="ARBA" id="ARBA00023015"/>
    </source>
</evidence>
<feature type="domain" description="HTH marR-type" evidence="4">
    <location>
        <begin position="3"/>
        <end position="130"/>
    </location>
</feature>
<dbReference type="SUPFAM" id="SSF46785">
    <property type="entry name" value="Winged helix' DNA-binding domain"/>
    <property type="match status" value="1"/>
</dbReference>
<dbReference type="RefSeq" id="WP_129887969.1">
    <property type="nucleotide sequence ID" value="NZ_CP035758.1"/>
</dbReference>
<dbReference type="PROSITE" id="PS50995">
    <property type="entry name" value="HTH_MARR_2"/>
    <property type="match status" value="1"/>
</dbReference>
<protein>
    <submittedName>
        <fullName evidence="5">MarR family transcriptional regulator</fullName>
    </submittedName>
</protein>
<evidence type="ECO:0000313" key="5">
    <source>
        <dbReference type="EMBL" id="QBD76905.1"/>
    </source>
</evidence>
<dbReference type="SMART" id="SM00347">
    <property type="entry name" value="HTH_MARR"/>
    <property type="match status" value="1"/>
</dbReference>
<dbReference type="InterPro" id="IPR036388">
    <property type="entry name" value="WH-like_DNA-bd_sf"/>
</dbReference>
<dbReference type="GO" id="GO:0003677">
    <property type="term" value="F:DNA binding"/>
    <property type="evidence" value="ECO:0007669"/>
    <property type="project" value="UniProtKB-KW"/>
</dbReference>
<dbReference type="Gene3D" id="1.10.10.10">
    <property type="entry name" value="Winged helix-like DNA-binding domain superfamily/Winged helix DNA-binding domain"/>
    <property type="match status" value="1"/>
</dbReference>
<keyword evidence="3" id="KW-0804">Transcription</keyword>
<dbReference type="EMBL" id="CP035758">
    <property type="protein sequence ID" value="QBD76905.1"/>
    <property type="molecule type" value="Genomic_DNA"/>
</dbReference>
<dbReference type="PANTHER" id="PTHR42756">
    <property type="entry name" value="TRANSCRIPTIONAL REGULATOR, MARR"/>
    <property type="match status" value="1"/>
</dbReference>
<accession>A0A4P6JNS8</accession>
<dbReference type="Pfam" id="PF01047">
    <property type="entry name" value="MarR"/>
    <property type="match status" value="1"/>
</dbReference>
<name>A0A4P6JNS8_KTERU</name>
<evidence type="ECO:0000259" key="4">
    <source>
        <dbReference type="PROSITE" id="PS50995"/>
    </source>
</evidence>
<dbReference type="GO" id="GO:0003700">
    <property type="term" value="F:DNA-binding transcription factor activity"/>
    <property type="evidence" value="ECO:0007669"/>
    <property type="project" value="InterPro"/>
</dbReference>
<sequence>MTREQLIEDLFSLSRLLRPDRRQEMTPQQYWLLRHLRSAGPLKTGELARALGITMGTATEACQRLERAGLLTRQRQTNDERIVKIALTEEGIARIDALRQQKIDEVLQLLEVLDEQEQQELQRLVARLLATAEARGFRDERRQNIPRQTKE</sequence>
<dbReference type="InterPro" id="IPR036390">
    <property type="entry name" value="WH_DNA-bd_sf"/>
</dbReference>
<keyword evidence="2" id="KW-0238">DNA-binding</keyword>
<reference evidence="5 6" key="1">
    <citation type="submission" date="2019-01" db="EMBL/GenBank/DDBJ databases">
        <title>Ktedonosporobacter rubrisoli SCAWS-G2.</title>
        <authorList>
            <person name="Huang Y."/>
            <person name="Yan B."/>
        </authorList>
    </citation>
    <scope>NUCLEOTIDE SEQUENCE [LARGE SCALE GENOMIC DNA]</scope>
    <source>
        <strain evidence="5 6">SCAWS-G2</strain>
    </source>
</reference>
<dbReference type="InterPro" id="IPR000835">
    <property type="entry name" value="HTH_MarR-typ"/>
</dbReference>